<dbReference type="GO" id="GO:0032259">
    <property type="term" value="P:methylation"/>
    <property type="evidence" value="ECO:0007669"/>
    <property type="project" value="UniProtKB-KW"/>
</dbReference>
<feature type="binding site" evidence="4">
    <location>
        <position position="336"/>
    </location>
    <ligand>
        <name>S-adenosyl-L-methionine</name>
        <dbReference type="ChEBI" id="CHEBI:59789"/>
    </ligand>
</feature>
<evidence type="ECO:0000256" key="3">
    <source>
        <dbReference type="ARBA" id="ARBA00022691"/>
    </source>
</evidence>
<feature type="domain" description="TRAM" evidence="6">
    <location>
        <begin position="3"/>
        <end position="61"/>
    </location>
</feature>
<keyword evidence="8" id="KW-1185">Reference proteome</keyword>
<dbReference type="Gene3D" id="3.40.50.150">
    <property type="entry name" value="Vaccinia Virus protein VP39"/>
    <property type="match status" value="1"/>
</dbReference>
<dbReference type="PROSITE" id="PS50926">
    <property type="entry name" value="TRAM"/>
    <property type="match status" value="1"/>
</dbReference>
<dbReference type="InterPro" id="IPR012340">
    <property type="entry name" value="NA-bd_OB-fold"/>
</dbReference>
<dbReference type="Proteomes" id="UP001298681">
    <property type="component" value="Unassembled WGS sequence"/>
</dbReference>
<dbReference type="InterPro" id="IPR010280">
    <property type="entry name" value="U5_MeTrfase_fam"/>
</dbReference>
<dbReference type="EC" id="2.1.1.190" evidence="7"/>
<dbReference type="EMBL" id="JAKNHQ010000001">
    <property type="protein sequence ID" value="MCG4609395.1"/>
    <property type="molecule type" value="Genomic_DNA"/>
</dbReference>
<dbReference type="Pfam" id="PF05958">
    <property type="entry name" value="tRNA_U5-meth_tr"/>
    <property type="match status" value="1"/>
</dbReference>
<dbReference type="Gene3D" id="2.40.50.1070">
    <property type="match status" value="1"/>
</dbReference>
<protein>
    <submittedName>
        <fullName evidence="7">23S rRNA (Uracil(1939)-C(5))-methyltransferase RlmD</fullName>
        <ecNumber evidence="7">2.1.1.190</ecNumber>
    </submittedName>
</protein>
<dbReference type="GO" id="GO:0008168">
    <property type="term" value="F:methyltransferase activity"/>
    <property type="evidence" value="ECO:0007669"/>
    <property type="project" value="UniProtKB-KW"/>
</dbReference>
<keyword evidence="1 4" id="KW-0489">Methyltransferase</keyword>
<dbReference type="NCBIfam" id="TIGR00479">
    <property type="entry name" value="rumA"/>
    <property type="match status" value="1"/>
</dbReference>
<dbReference type="PROSITE" id="PS51687">
    <property type="entry name" value="SAM_MT_RNA_M5U"/>
    <property type="match status" value="1"/>
</dbReference>
<evidence type="ECO:0000259" key="6">
    <source>
        <dbReference type="PROSITE" id="PS50926"/>
    </source>
</evidence>
<evidence type="ECO:0000256" key="4">
    <source>
        <dbReference type="PROSITE-ProRule" id="PRU01024"/>
    </source>
</evidence>
<accession>A0ABS9MF14</accession>
<keyword evidence="3 4" id="KW-0949">S-adenosyl-L-methionine</keyword>
<evidence type="ECO:0000313" key="7">
    <source>
        <dbReference type="EMBL" id="MCG4609395.1"/>
    </source>
</evidence>
<evidence type="ECO:0000256" key="5">
    <source>
        <dbReference type="PROSITE-ProRule" id="PRU10015"/>
    </source>
</evidence>
<evidence type="ECO:0000256" key="1">
    <source>
        <dbReference type="ARBA" id="ARBA00022603"/>
    </source>
</evidence>
<dbReference type="Pfam" id="PF01938">
    <property type="entry name" value="TRAM"/>
    <property type="match status" value="1"/>
</dbReference>
<dbReference type="Gene3D" id="2.40.50.140">
    <property type="entry name" value="Nucleic acid-binding proteins"/>
    <property type="match status" value="1"/>
</dbReference>
<dbReference type="SUPFAM" id="SSF53335">
    <property type="entry name" value="S-adenosyl-L-methionine-dependent methyltransferases"/>
    <property type="match status" value="1"/>
</dbReference>
<keyword evidence="2 4" id="KW-0808">Transferase</keyword>
<reference evidence="7 8" key="1">
    <citation type="submission" date="2022-01" db="EMBL/GenBank/DDBJ databases">
        <title>Collection of gut derived symbiotic bacterial strains cultured from healthy donors.</title>
        <authorList>
            <person name="Lin H."/>
            <person name="Kohout C."/>
            <person name="Waligurski E."/>
            <person name="Pamer E.G."/>
        </authorList>
    </citation>
    <scope>NUCLEOTIDE SEQUENCE [LARGE SCALE GENOMIC DNA]</scope>
    <source>
        <strain evidence="7 8">DFI.7.58</strain>
    </source>
</reference>
<dbReference type="SUPFAM" id="SSF50249">
    <property type="entry name" value="Nucleic acid-binding proteins"/>
    <property type="match status" value="1"/>
</dbReference>
<dbReference type="PANTHER" id="PTHR11061">
    <property type="entry name" value="RNA M5U METHYLTRANSFERASE"/>
    <property type="match status" value="1"/>
</dbReference>
<dbReference type="InterPro" id="IPR002792">
    <property type="entry name" value="TRAM_dom"/>
</dbReference>
<dbReference type="InterPro" id="IPR030390">
    <property type="entry name" value="MeTrfase_TrmA_AS"/>
</dbReference>
<comment type="similarity">
    <text evidence="4">Belongs to the class I-like SAM-binding methyltransferase superfamily. RNA M5U methyltransferase family.</text>
</comment>
<organism evidence="7 8">
    <name type="scientific">Anaeromassilibacillus senegalensis</name>
    <dbReference type="NCBI Taxonomy" id="1673717"/>
    <lineage>
        <taxon>Bacteria</taxon>
        <taxon>Bacillati</taxon>
        <taxon>Bacillota</taxon>
        <taxon>Clostridia</taxon>
        <taxon>Eubacteriales</taxon>
        <taxon>Acutalibacteraceae</taxon>
        <taxon>Anaeromassilibacillus</taxon>
    </lineage>
</organism>
<dbReference type="PANTHER" id="PTHR11061:SF30">
    <property type="entry name" value="TRNA (URACIL(54)-C(5))-METHYLTRANSFERASE"/>
    <property type="match status" value="1"/>
</dbReference>
<feature type="binding site" evidence="4">
    <location>
        <position position="315"/>
    </location>
    <ligand>
        <name>S-adenosyl-L-methionine</name>
        <dbReference type="ChEBI" id="CHEBI:59789"/>
    </ligand>
</feature>
<dbReference type="InterPro" id="IPR029063">
    <property type="entry name" value="SAM-dependent_MTases_sf"/>
</dbReference>
<name>A0ABS9MF14_9FIRM</name>
<sequence length="456" mass="50425">MDTMKKNELVEITITGYTAEGSGVGRWNGMAVFIPMAAVGDVLEVRILKVAKTHAFGKIERILSPSPARIEPDCPQFAQCGGCVFRHIRYEEELRAKEQRVRDAVERIGGFTNLPFRPILGALQPDGYRNKAQLPIGRAKDGSLTMGFYAHHSHRIVNCPSCKLQPPSFQAAMEAFRAWVPLSGDEPYEEATSKGRLRHLYLRQAEATGEAMACVVVNGNGVHKEDELVRLLRENVPGLKSVMVNSNRERTNVVLGKKNRVVWGQDHITDRLCGLDFHISPLSFYQVNRTQAERLYQQAADYAGLTGKETVLDLYCGTGTIGLSMAKKAKRVIGVEVVAPAIEDAHKNAERNGIVNAEFLCADAAEAAAKLEARGERPDVIIIDPPRKGCAPELLHTVVQMNPERMVYVSCDPATLARDMRILADLGYVPQELTPVDMFPRTAHVETVVLMSKVKE</sequence>
<proteinExistence type="inferred from homology"/>
<evidence type="ECO:0000256" key="2">
    <source>
        <dbReference type="ARBA" id="ARBA00022679"/>
    </source>
</evidence>
<evidence type="ECO:0000313" key="8">
    <source>
        <dbReference type="Proteomes" id="UP001298681"/>
    </source>
</evidence>
<gene>
    <name evidence="7" type="primary">rlmD</name>
    <name evidence="7" type="ORF">L0P57_00340</name>
</gene>
<feature type="binding site" evidence="4">
    <location>
        <position position="286"/>
    </location>
    <ligand>
        <name>S-adenosyl-L-methionine</name>
        <dbReference type="ChEBI" id="CHEBI:59789"/>
    </ligand>
</feature>
<feature type="active site" description="Nucleophile" evidence="4">
    <location>
        <position position="411"/>
    </location>
</feature>
<dbReference type="CDD" id="cd02440">
    <property type="entry name" value="AdoMet_MTases"/>
    <property type="match status" value="1"/>
</dbReference>
<feature type="active site" evidence="5">
    <location>
        <position position="411"/>
    </location>
</feature>
<feature type="binding site" evidence="4">
    <location>
        <position position="384"/>
    </location>
    <ligand>
        <name>S-adenosyl-L-methionine</name>
        <dbReference type="ChEBI" id="CHEBI:59789"/>
    </ligand>
</feature>
<dbReference type="PROSITE" id="PS01230">
    <property type="entry name" value="TRMA_1"/>
    <property type="match status" value="1"/>
</dbReference>
<comment type="caution">
    <text evidence="7">The sequence shown here is derived from an EMBL/GenBank/DDBJ whole genome shotgun (WGS) entry which is preliminary data.</text>
</comment>